<dbReference type="EMBL" id="BAHC01000222">
    <property type="protein sequence ID" value="GAB93447.1"/>
    <property type="molecule type" value="Genomic_DNA"/>
</dbReference>
<sequence length="129" mass="13624">MSEPVGEQRPHGAAALSDAIASLRNELVRSMWLSDTTYTVNGTDYRLAFKPAPIELTLEVALTVTGKGEAGVKWWVVNATAGGSVEHASTQTITLTLDPKLTNRATGEAVEVLIEGADTSGDPDSQLKS</sequence>
<keyword evidence="3" id="KW-1185">Reference proteome</keyword>
<proteinExistence type="predicted"/>
<dbReference type="InterPro" id="IPR045608">
    <property type="entry name" value="Trypco2"/>
</dbReference>
<evidence type="ECO:0000313" key="2">
    <source>
        <dbReference type="EMBL" id="GAB93447.1"/>
    </source>
</evidence>
<comment type="caution">
    <text evidence="2">The sequence shown here is derived from an EMBL/GenBank/DDBJ whole genome shotgun (WGS) entry which is preliminary data.</text>
</comment>
<dbReference type="Proteomes" id="UP000008363">
    <property type="component" value="Unassembled WGS sequence"/>
</dbReference>
<evidence type="ECO:0000259" key="1">
    <source>
        <dbReference type="Pfam" id="PF19631"/>
    </source>
</evidence>
<dbReference type="RefSeq" id="WP_006338672.1">
    <property type="nucleotide sequence ID" value="NZ_BAHC01000222.1"/>
</dbReference>
<protein>
    <recommendedName>
        <fullName evidence="1">Trypsin-co-occurring domain-containing protein</fullName>
    </recommendedName>
</protein>
<dbReference type="OrthoDB" id="4566193at2"/>
<name>K6WMT7_9ACTN</name>
<dbReference type="AlphaFoldDB" id="K6WMT7"/>
<organism evidence="2 3">
    <name type="scientific">Gordonia rhizosphera NBRC 16068</name>
    <dbReference type="NCBI Taxonomy" id="1108045"/>
    <lineage>
        <taxon>Bacteria</taxon>
        <taxon>Bacillati</taxon>
        <taxon>Actinomycetota</taxon>
        <taxon>Actinomycetes</taxon>
        <taxon>Mycobacteriales</taxon>
        <taxon>Gordoniaceae</taxon>
        <taxon>Gordonia</taxon>
    </lineage>
</organism>
<dbReference type="Pfam" id="PF19631">
    <property type="entry name" value="Trypco2"/>
    <property type="match status" value="1"/>
</dbReference>
<accession>K6WMT7</accession>
<feature type="domain" description="Trypsin-co-occurring" evidence="1">
    <location>
        <begin position="15"/>
        <end position="99"/>
    </location>
</feature>
<reference evidence="2 3" key="1">
    <citation type="submission" date="2012-08" db="EMBL/GenBank/DDBJ databases">
        <title>Whole genome shotgun sequence of Gordonia rhizosphera NBRC 16068.</title>
        <authorList>
            <person name="Takarada H."/>
            <person name="Isaki S."/>
            <person name="Hosoyama A."/>
            <person name="Tsuchikane K."/>
            <person name="Katsumata H."/>
            <person name="Baba S."/>
            <person name="Ohji S."/>
            <person name="Yamazaki S."/>
            <person name="Fujita N."/>
        </authorList>
    </citation>
    <scope>NUCLEOTIDE SEQUENCE [LARGE SCALE GENOMIC DNA]</scope>
    <source>
        <strain evidence="2 3">NBRC 16068</strain>
    </source>
</reference>
<gene>
    <name evidence="2" type="ORF">GORHZ_222_00020</name>
</gene>
<evidence type="ECO:0000313" key="3">
    <source>
        <dbReference type="Proteomes" id="UP000008363"/>
    </source>
</evidence>